<feature type="non-terminal residue" evidence="2">
    <location>
        <position position="236"/>
    </location>
</feature>
<evidence type="ECO:0000313" key="3">
    <source>
        <dbReference type="Proteomes" id="UP000011602"/>
    </source>
</evidence>
<protein>
    <submittedName>
        <fullName evidence="2">Uncharacterized protein</fullName>
    </submittedName>
</protein>
<dbReference type="EMBL" id="AOHZ01000102">
    <property type="protein sequence ID" value="ELY49063.1"/>
    <property type="molecule type" value="Genomic_DNA"/>
</dbReference>
<accession>L9WL52</accession>
<dbReference type="Pfam" id="PF23957">
    <property type="entry name" value="DUF7286"/>
    <property type="match status" value="1"/>
</dbReference>
<dbReference type="AlphaFoldDB" id="L9WL52"/>
<organism evidence="2 3">
    <name type="scientific">Natronolimnohabitans innermongolicus JCM 12255</name>
    <dbReference type="NCBI Taxonomy" id="1227499"/>
    <lineage>
        <taxon>Archaea</taxon>
        <taxon>Methanobacteriati</taxon>
        <taxon>Methanobacteriota</taxon>
        <taxon>Stenosarchaea group</taxon>
        <taxon>Halobacteria</taxon>
        <taxon>Halobacteriales</taxon>
        <taxon>Natrialbaceae</taxon>
        <taxon>Natronolimnohabitans</taxon>
    </lineage>
</organism>
<gene>
    <name evidence="2" type="ORF">C493_21091</name>
</gene>
<keyword evidence="3" id="KW-1185">Reference proteome</keyword>
<dbReference type="Proteomes" id="UP000011602">
    <property type="component" value="Unassembled WGS sequence"/>
</dbReference>
<feature type="region of interest" description="Disordered" evidence="1">
    <location>
        <begin position="200"/>
        <end position="236"/>
    </location>
</feature>
<evidence type="ECO:0000256" key="1">
    <source>
        <dbReference type="SAM" id="MobiDB-lite"/>
    </source>
</evidence>
<evidence type="ECO:0000313" key="2">
    <source>
        <dbReference type="EMBL" id="ELY49063.1"/>
    </source>
</evidence>
<feature type="non-terminal residue" evidence="2">
    <location>
        <position position="1"/>
    </location>
</feature>
<dbReference type="eggNOG" id="arCOG02945">
    <property type="taxonomic scope" value="Archaea"/>
</dbReference>
<reference evidence="2 3" key="1">
    <citation type="journal article" date="2014" name="PLoS Genet.">
        <title>Phylogenetically driven sequencing of extremely halophilic archaea reveals strategies for static and dynamic osmo-response.</title>
        <authorList>
            <person name="Becker E.A."/>
            <person name="Seitzer P.M."/>
            <person name="Tritt A."/>
            <person name="Larsen D."/>
            <person name="Krusor M."/>
            <person name="Yao A.I."/>
            <person name="Wu D."/>
            <person name="Madern D."/>
            <person name="Eisen J.A."/>
            <person name="Darling A.E."/>
            <person name="Facciotti M.T."/>
        </authorList>
    </citation>
    <scope>NUCLEOTIDE SEQUENCE [LARGE SCALE GENOMIC DNA]</scope>
    <source>
        <strain evidence="2 3">JCM 12255</strain>
    </source>
</reference>
<proteinExistence type="predicted"/>
<dbReference type="InterPro" id="IPR055710">
    <property type="entry name" value="DUF7286"/>
</dbReference>
<sequence>ETDTIEKPRVDFLQTPSPFRALTDEVEAVEDGLVETESYDTVPDQIRMAVRNAYFERLLEEIDEMATFHEEMIDDLDDAVRNAYFERLLEEIDEMATFHEEMIDDLDDAMAAGDGALEDSLEFVQAVFAGDVEASSGHLEGSELMDDLEFEVAGQAVFAGDVEASSGHLEGSELMDDLEFEVAGSPTYLDLEVVDDEEVPSVRPAGSTVMDTDEDGEHASLGVRYQQRLPTPGLPL</sequence>
<comment type="caution">
    <text evidence="2">The sequence shown here is derived from an EMBL/GenBank/DDBJ whole genome shotgun (WGS) entry which is preliminary data.</text>
</comment>
<name>L9WL52_9EURY</name>